<comment type="caution">
    <text evidence="1">The sequence shown here is derived from an EMBL/GenBank/DDBJ whole genome shotgun (WGS) entry which is preliminary data.</text>
</comment>
<dbReference type="AlphaFoldDB" id="A0A5B7G0E0"/>
<name>A0A5B7G0E0_PORTR</name>
<dbReference type="OrthoDB" id="7477527at2759"/>
<reference evidence="1 2" key="1">
    <citation type="submission" date="2019-05" db="EMBL/GenBank/DDBJ databases">
        <title>Another draft genome of Portunus trituberculatus and its Hox gene families provides insights of decapod evolution.</title>
        <authorList>
            <person name="Jeong J.-H."/>
            <person name="Song I."/>
            <person name="Kim S."/>
            <person name="Choi T."/>
            <person name="Kim D."/>
            <person name="Ryu S."/>
            <person name="Kim W."/>
        </authorList>
    </citation>
    <scope>NUCLEOTIDE SEQUENCE [LARGE SCALE GENOMIC DNA]</scope>
    <source>
        <tissue evidence="1">Muscle</tissue>
    </source>
</reference>
<dbReference type="EMBL" id="VSRR010010821">
    <property type="protein sequence ID" value="MPC52362.1"/>
    <property type="molecule type" value="Genomic_DNA"/>
</dbReference>
<sequence length="99" mass="11448">MGAETWILDVLREGYRIAFSVPLPLTTHFKEPRGYAPESLKGQALRCPSPPVKDWLRLLGHLSSLINLVPGTRRRMRLVQIQLNQQWDRQLMADDHPIH</sequence>
<protein>
    <submittedName>
        <fullName evidence="1">Uncharacterized protein</fullName>
    </submittedName>
</protein>
<gene>
    <name evidence="1" type="ORF">E2C01_046230</name>
</gene>
<keyword evidence="2" id="KW-1185">Reference proteome</keyword>
<accession>A0A5B7G0E0</accession>
<organism evidence="1 2">
    <name type="scientific">Portunus trituberculatus</name>
    <name type="common">Swimming crab</name>
    <name type="synonym">Neptunus trituberculatus</name>
    <dbReference type="NCBI Taxonomy" id="210409"/>
    <lineage>
        <taxon>Eukaryota</taxon>
        <taxon>Metazoa</taxon>
        <taxon>Ecdysozoa</taxon>
        <taxon>Arthropoda</taxon>
        <taxon>Crustacea</taxon>
        <taxon>Multicrustacea</taxon>
        <taxon>Malacostraca</taxon>
        <taxon>Eumalacostraca</taxon>
        <taxon>Eucarida</taxon>
        <taxon>Decapoda</taxon>
        <taxon>Pleocyemata</taxon>
        <taxon>Brachyura</taxon>
        <taxon>Eubrachyura</taxon>
        <taxon>Portunoidea</taxon>
        <taxon>Portunidae</taxon>
        <taxon>Portuninae</taxon>
        <taxon>Portunus</taxon>
    </lineage>
</organism>
<evidence type="ECO:0000313" key="1">
    <source>
        <dbReference type="EMBL" id="MPC52362.1"/>
    </source>
</evidence>
<dbReference type="Proteomes" id="UP000324222">
    <property type="component" value="Unassembled WGS sequence"/>
</dbReference>
<evidence type="ECO:0000313" key="2">
    <source>
        <dbReference type="Proteomes" id="UP000324222"/>
    </source>
</evidence>
<proteinExistence type="predicted"/>